<sequence length="102" mass="11494">MSNNPKRVQITAFFCSGQPCNQTSELDIAEEFTDPSDIDLYANTISTEIKSPGTTSNEEIDFTQPNQRQEISSIPPKRTKTQNVYFQKAGLKSIHGFTTYRV</sequence>
<feature type="compositionally biased region" description="Polar residues" evidence="1">
    <location>
        <begin position="49"/>
        <end position="72"/>
    </location>
</feature>
<comment type="caution">
    <text evidence="2">The sequence shown here is derived from an EMBL/GenBank/DDBJ whole genome shotgun (WGS) entry which is preliminary data.</text>
</comment>
<evidence type="ECO:0000313" key="2">
    <source>
        <dbReference type="EMBL" id="KAI6653107.1"/>
    </source>
</evidence>
<organism evidence="2 3">
    <name type="scientific">Oopsacas minuta</name>
    <dbReference type="NCBI Taxonomy" id="111878"/>
    <lineage>
        <taxon>Eukaryota</taxon>
        <taxon>Metazoa</taxon>
        <taxon>Porifera</taxon>
        <taxon>Hexactinellida</taxon>
        <taxon>Hexasterophora</taxon>
        <taxon>Lyssacinosida</taxon>
        <taxon>Leucopsacidae</taxon>
        <taxon>Oopsacas</taxon>
    </lineage>
</organism>
<keyword evidence="3" id="KW-1185">Reference proteome</keyword>
<dbReference type="AlphaFoldDB" id="A0AAV7JW86"/>
<proteinExistence type="predicted"/>
<dbReference type="EMBL" id="JAKMXF010000295">
    <property type="protein sequence ID" value="KAI6653107.1"/>
    <property type="molecule type" value="Genomic_DNA"/>
</dbReference>
<evidence type="ECO:0000313" key="3">
    <source>
        <dbReference type="Proteomes" id="UP001165289"/>
    </source>
</evidence>
<accession>A0AAV7JW86</accession>
<feature type="region of interest" description="Disordered" evidence="1">
    <location>
        <begin position="49"/>
        <end position="79"/>
    </location>
</feature>
<evidence type="ECO:0000256" key="1">
    <source>
        <dbReference type="SAM" id="MobiDB-lite"/>
    </source>
</evidence>
<dbReference type="Proteomes" id="UP001165289">
    <property type="component" value="Unassembled WGS sequence"/>
</dbReference>
<gene>
    <name evidence="2" type="ORF">LOD99_3943</name>
</gene>
<reference evidence="2 3" key="1">
    <citation type="journal article" date="2023" name="BMC Biol.">
        <title>The compact genome of the sponge Oopsacas minuta (Hexactinellida) is lacking key metazoan core genes.</title>
        <authorList>
            <person name="Santini S."/>
            <person name="Schenkelaars Q."/>
            <person name="Jourda C."/>
            <person name="Duchesne M."/>
            <person name="Belahbib H."/>
            <person name="Rocher C."/>
            <person name="Selva M."/>
            <person name="Riesgo A."/>
            <person name="Vervoort M."/>
            <person name="Leys S.P."/>
            <person name="Kodjabachian L."/>
            <person name="Le Bivic A."/>
            <person name="Borchiellini C."/>
            <person name="Claverie J.M."/>
            <person name="Renard E."/>
        </authorList>
    </citation>
    <scope>NUCLEOTIDE SEQUENCE [LARGE SCALE GENOMIC DNA]</scope>
    <source>
        <strain evidence="2">SPO-2</strain>
    </source>
</reference>
<protein>
    <submittedName>
        <fullName evidence="2">Uncharacterized protein</fullName>
    </submittedName>
</protein>
<name>A0AAV7JW86_9METZ</name>